<protein>
    <submittedName>
        <fullName evidence="2">Uncharacterized protein</fullName>
    </submittedName>
</protein>
<feature type="region of interest" description="Disordered" evidence="1">
    <location>
        <begin position="1"/>
        <end position="96"/>
    </location>
</feature>
<sequence length="163" mass="16961">MKKIVNGKRKRGKERDEREGEVGGGGAWGRQARGPTGKKERRERGGDGEVLVGRRGTGGGGRPGREGGGEGVAAKGGGLGWGGVGRAGGRGADREERERGWLGMEWGPAGGVVIGVEGSPATGGRSPVTVGRSSGTEKIRVRKFILGKMYSNYGTPIIYQPFD</sequence>
<reference evidence="2" key="1">
    <citation type="submission" date="2023-07" db="EMBL/GenBank/DDBJ databases">
        <title>draft genome sequence of fig (Ficus carica).</title>
        <authorList>
            <person name="Takahashi T."/>
            <person name="Nishimura K."/>
        </authorList>
    </citation>
    <scope>NUCLEOTIDE SEQUENCE</scope>
</reference>
<dbReference type="EMBL" id="BTGU01013581">
    <property type="protein sequence ID" value="GMN74762.1"/>
    <property type="molecule type" value="Genomic_DNA"/>
</dbReference>
<comment type="caution">
    <text evidence="2">The sequence shown here is derived from an EMBL/GenBank/DDBJ whole genome shotgun (WGS) entry which is preliminary data.</text>
</comment>
<evidence type="ECO:0000313" key="2">
    <source>
        <dbReference type="EMBL" id="GMN74762.1"/>
    </source>
</evidence>
<evidence type="ECO:0000313" key="3">
    <source>
        <dbReference type="Proteomes" id="UP001187192"/>
    </source>
</evidence>
<proteinExistence type="predicted"/>
<dbReference type="Proteomes" id="UP001187192">
    <property type="component" value="Unassembled WGS sequence"/>
</dbReference>
<feature type="compositionally biased region" description="Basic and acidic residues" evidence="1">
    <location>
        <begin position="37"/>
        <end position="47"/>
    </location>
</feature>
<evidence type="ECO:0000256" key="1">
    <source>
        <dbReference type="SAM" id="MobiDB-lite"/>
    </source>
</evidence>
<gene>
    <name evidence="2" type="ORF">TIFTF001_053915</name>
</gene>
<organism evidence="2 3">
    <name type="scientific">Ficus carica</name>
    <name type="common">Common fig</name>
    <dbReference type="NCBI Taxonomy" id="3494"/>
    <lineage>
        <taxon>Eukaryota</taxon>
        <taxon>Viridiplantae</taxon>
        <taxon>Streptophyta</taxon>
        <taxon>Embryophyta</taxon>
        <taxon>Tracheophyta</taxon>
        <taxon>Spermatophyta</taxon>
        <taxon>Magnoliopsida</taxon>
        <taxon>eudicotyledons</taxon>
        <taxon>Gunneridae</taxon>
        <taxon>Pentapetalae</taxon>
        <taxon>rosids</taxon>
        <taxon>fabids</taxon>
        <taxon>Rosales</taxon>
        <taxon>Moraceae</taxon>
        <taxon>Ficeae</taxon>
        <taxon>Ficus</taxon>
    </lineage>
</organism>
<feature type="compositionally biased region" description="Gly residues" evidence="1">
    <location>
        <begin position="69"/>
        <end position="90"/>
    </location>
</feature>
<name>A0AA88EGW0_FICCA</name>
<accession>A0AA88EGW0</accession>
<keyword evidence="3" id="KW-1185">Reference proteome</keyword>
<dbReference type="AlphaFoldDB" id="A0AA88EGW0"/>
<feature type="compositionally biased region" description="Basic residues" evidence="1">
    <location>
        <begin position="1"/>
        <end position="12"/>
    </location>
</feature>